<evidence type="ECO:0000256" key="5">
    <source>
        <dbReference type="PROSITE-ProRule" id="PRU00302"/>
    </source>
</evidence>
<accession>A0ABD0JMG6</accession>
<evidence type="ECO:0000259" key="6">
    <source>
        <dbReference type="PROSITE" id="PS50070"/>
    </source>
</evidence>
<dbReference type="InterPro" id="IPR018056">
    <property type="entry name" value="Kringle_CS"/>
</dbReference>
<dbReference type="Gene3D" id="2.40.20.10">
    <property type="entry name" value="Plasminogen Kringle 4"/>
    <property type="match status" value="2"/>
</dbReference>
<name>A0ABD0JMG6_9CAEN</name>
<keyword evidence="3 5" id="KW-1015">Disulfide bond</keyword>
<dbReference type="InterPro" id="IPR013806">
    <property type="entry name" value="Kringle-like"/>
</dbReference>
<feature type="domain" description="Sushi" evidence="7">
    <location>
        <begin position="4"/>
        <end position="66"/>
    </location>
</feature>
<evidence type="ECO:0000256" key="4">
    <source>
        <dbReference type="PROSITE-ProRule" id="PRU00121"/>
    </source>
</evidence>
<evidence type="ECO:0000313" key="9">
    <source>
        <dbReference type="Proteomes" id="UP001519460"/>
    </source>
</evidence>
<evidence type="ECO:0000256" key="1">
    <source>
        <dbReference type="ARBA" id="ARBA00022572"/>
    </source>
</evidence>
<keyword evidence="2" id="KW-0732">Signal</keyword>
<dbReference type="Proteomes" id="UP001519460">
    <property type="component" value="Unassembled WGS sequence"/>
</dbReference>
<evidence type="ECO:0000313" key="8">
    <source>
        <dbReference type="EMBL" id="KAK7475682.1"/>
    </source>
</evidence>
<dbReference type="SMART" id="SM00130">
    <property type="entry name" value="KR"/>
    <property type="match status" value="2"/>
</dbReference>
<dbReference type="SUPFAM" id="SSF57535">
    <property type="entry name" value="Complement control module/SCR domain"/>
    <property type="match status" value="2"/>
</dbReference>
<dbReference type="SUPFAM" id="SSF56436">
    <property type="entry name" value="C-type lectin-like"/>
    <property type="match status" value="3"/>
</dbReference>
<protein>
    <submittedName>
        <fullName evidence="8">Uncharacterized protein</fullName>
    </submittedName>
</protein>
<dbReference type="InterPro" id="IPR000436">
    <property type="entry name" value="Sushi_SCR_CCP_dom"/>
</dbReference>
<proteinExistence type="predicted"/>
<organism evidence="8 9">
    <name type="scientific">Batillaria attramentaria</name>
    <dbReference type="NCBI Taxonomy" id="370345"/>
    <lineage>
        <taxon>Eukaryota</taxon>
        <taxon>Metazoa</taxon>
        <taxon>Spiralia</taxon>
        <taxon>Lophotrochozoa</taxon>
        <taxon>Mollusca</taxon>
        <taxon>Gastropoda</taxon>
        <taxon>Caenogastropoda</taxon>
        <taxon>Sorbeoconcha</taxon>
        <taxon>Cerithioidea</taxon>
        <taxon>Batillariidae</taxon>
        <taxon>Batillaria</taxon>
    </lineage>
</organism>
<dbReference type="CDD" id="cd00033">
    <property type="entry name" value="CCP"/>
    <property type="match status" value="2"/>
</dbReference>
<feature type="domain" description="Kringle" evidence="6">
    <location>
        <begin position="525"/>
        <end position="597"/>
    </location>
</feature>
<dbReference type="PRINTS" id="PR00018">
    <property type="entry name" value="KRINGLE"/>
</dbReference>
<dbReference type="InterPro" id="IPR050759">
    <property type="entry name" value="Serine_protease_kringle"/>
</dbReference>
<dbReference type="InterPro" id="IPR035976">
    <property type="entry name" value="Sushi/SCR/CCP_sf"/>
</dbReference>
<feature type="domain" description="Kringle" evidence="6">
    <location>
        <begin position="438"/>
        <end position="512"/>
    </location>
</feature>
<comment type="caution">
    <text evidence="8">The sequence shown here is derived from an EMBL/GenBank/DDBJ whole genome shotgun (WGS) entry which is preliminary data.</text>
</comment>
<dbReference type="AlphaFoldDB" id="A0ABD0JMG6"/>
<gene>
    <name evidence="8" type="ORF">BaRGS_00033053</name>
</gene>
<dbReference type="Pfam" id="PF00084">
    <property type="entry name" value="Sushi"/>
    <property type="match status" value="2"/>
</dbReference>
<dbReference type="Gene3D" id="3.10.100.10">
    <property type="entry name" value="Mannose-Binding Protein A, subunit A"/>
    <property type="match status" value="2"/>
</dbReference>
<dbReference type="SUPFAM" id="SSF57440">
    <property type="entry name" value="Kringle-like"/>
    <property type="match status" value="2"/>
</dbReference>
<dbReference type="PANTHER" id="PTHR24261">
    <property type="entry name" value="PLASMINOGEN-RELATED"/>
    <property type="match status" value="1"/>
</dbReference>
<dbReference type="SMART" id="SM00032">
    <property type="entry name" value="CCP"/>
    <property type="match status" value="2"/>
</dbReference>
<comment type="caution">
    <text evidence="4">Lacks conserved residue(s) required for the propagation of feature annotation.</text>
</comment>
<dbReference type="SMART" id="SM00034">
    <property type="entry name" value="CLECT"/>
    <property type="match status" value="2"/>
</dbReference>
<dbReference type="Pfam" id="PF00051">
    <property type="entry name" value="Kringle"/>
    <property type="match status" value="2"/>
</dbReference>
<feature type="disulfide bond" evidence="5">
    <location>
        <begin position="37"/>
        <end position="64"/>
    </location>
</feature>
<dbReference type="InterPro" id="IPR016186">
    <property type="entry name" value="C-type_lectin-like/link_sf"/>
</dbReference>
<evidence type="ECO:0000256" key="2">
    <source>
        <dbReference type="ARBA" id="ARBA00022729"/>
    </source>
</evidence>
<dbReference type="PROSITE" id="PS50923">
    <property type="entry name" value="SUSHI"/>
    <property type="match status" value="1"/>
</dbReference>
<dbReference type="InterPro" id="IPR001304">
    <property type="entry name" value="C-type_lectin-like"/>
</dbReference>
<dbReference type="EMBL" id="JACVVK020000397">
    <property type="protein sequence ID" value="KAK7475682.1"/>
    <property type="molecule type" value="Genomic_DNA"/>
</dbReference>
<dbReference type="Gene3D" id="2.10.70.10">
    <property type="entry name" value="Complement Module, domain 1"/>
    <property type="match status" value="2"/>
</dbReference>
<reference evidence="8 9" key="1">
    <citation type="journal article" date="2023" name="Sci. Data">
        <title>Genome assembly of the Korean intertidal mud-creeper Batillaria attramentaria.</title>
        <authorList>
            <person name="Patra A.K."/>
            <person name="Ho P.T."/>
            <person name="Jun S."/>
            <person name="Lee S.J."/>
            <person name="Kim Y."/>
            <person name="Won Y.J."/>
        </authorList>
    </citation>
    <scope>NUCLEOTIDE SEQUENCE [LARGE SCALE GENOMIC DNA]</scope>
    <source>
        <strain evidence="8">Wonlab-2016</strain>
    </source>
</reference>
<dbReference type="InterPro" id="IPR016187">
    <property type="entry name" value="CTDL_fold"/>
</dbReference>
<dbReference type="PANTHER" id="PTHR24261:SF7">
    <property type="entry name" value="KRINGLE DOMAIN-CONTAINING PROTEIN"/>
    <property type="match status" value="1"/>
</dbReference>
<keyword evidence="1 4" id="KW-0420">Kringle</keyword>
<sequence length="764" mass="84596">MMTAACASPPALPKLQIASESLSSHAYSPGDNVTYTCDDGLYAVEGSGRSACTNFSWSEPTLVCKEDPKLTKEGIFFHSNDGKWERSGNLNPVADDMDKTCTEGPFTGIRVELEQDVDVSHITVKFEVCPSGFQHVYGDSCYHTSDSQIIFAEAKAECEGMGAKLAEVETQGESEFLKQTAQSVVNATIETRANRTKPCSTEMPKIMDQNYTAMTCPQMPAGKAVNIHFDAVVVRVCEIRIFGRWFDGGELRLIRRQMAFWEAEQTCAKEGGHLVSIHDVTTEDTVAQLCRRDEPELPGTDTCVSVGTEFRWKWNSTHCQAEFYSICRISPSNSTVAIRPEDTGLHSIQNATTFEAAEVECRKRGGHLVSIHDQDTRNRTVEVCRQAVSSGVCGCWIGFNVYQDIPPTWTDDSPVGEYRDCVDTSSYSGVLECLQTEDGRDYKGDVSFTRTGRTCLPWNEFPLFTSHDPFVTASLADAGSKCRNPFGFDRTAPWCYVSKQPEDWDYCTIPPCSPMCEMPNALFEYDGEKNTTSDGTPCVHWQDPDTNHTVASYRKEDFPGGDMRHNYCRNPGRSQSSLWCYTNKSGSSYGHCSVPQCPTALLHFHESDEAIPNLEYCFNPVTQASSTFHNIREALQKFCNDTVQALCYTGSYMVAISISCDVCGPPPKVARMKSPDGVYRANDSATYTCDDDFYPISDGPTTITCQWTNYASQGGARAEDASLSTLSELTDDDVTSCVSLDSRTYTLHLVSEVEVGVVTFHFGE</sequence>
<dbReference type="InterPro" id="IPR038178">
    <property type="entry name" value="Kringle_sf"/>
</dbReference>
<keyword evidence="9" id="KW-1185">Reference proteome</keyword>
<evidence type="ECO:0000256" key="3">
    <source>
        <dbReference type="ARBA" id="ARBA00023157"/>
    </source>
</evidence>
<dbReference type="PROSITE" id="PS50070">
    <property type="entry name" value="KRINGLE_2"/>
    <property type="match status" value="2"/>
</dbReference>
<keyword evidence="5" id="KW-0768">Sushi</keyword>
<dbReference type="PROSITE" id="PS00021">
    <property type="entry name" value="KRINGLE_1"/>
    <property type="match status" value="1"/>
</dbReference>
<dbReference type="CDD" id="cd00037">
    <property type="entry name" value="CLECT"/>
    <property type="match status" value="2"/>
</dbReference>
<dbReference type="InterPro" id="IPR000001">
    <property type="entry name" value="Kringle"/>
</dbReference>
<evidence type="ECO:0000259" key="7">
    <source>
        <dbReference type="PROSITE" id="PS50923"/>
    </source>
</evidence>